<reference evidence="3 4" key="1">
    <citation type="submission" date="2016-02" db="EMBL/GenBank/DDBJ databases">
        <title>Species-wide whole genome sequencing reveals diversity, host range in Lonsdalea quercina.</title>
        <authorList>
            <person name="Li Y."/>
        </authorList>
    </citation>
    <scope>NUCLEOTIDE SEQUENCE [LARGE SCALE GENOMIC DNA]</scope>
    <source>
        <strain evidence="3 4">CFCC 12721</strain>
    </source>
</reference>
<evidence type="ECO:0000313" key="3">
    <source>
        <dbReference type="EMBL" id="RAT34439.1"/>
    </source>
</evidence>
<dbReference type="PANTHER" id="PTHR30203:SF24">
    <property type="entry name" value="BLR4935 PROTEIN"/>
    <property type="match status" value="1"/>
</dbReference>
<keyword evidence="1" id="KW-0175">Coiled coil</keyword>
<dbReference type="GeneID" id="61122598"/>
<comment type="caution">
    <text evidence="3">The sequence shown here is derived from an EMBL/GenBank/DDBJ whole genome shotgun (WGS) entry which is preliminary data.</text>
</comment>
<proteinExistence type="predicted"/>
<dbReference type="SUPFAM" id="SSF56954">
    <property type="entry name" value="Outer membrane efflux proteins (OEP)"/>
    <property type="match status" value="1"/>
</dbReference>
<dbReference type="RefSeq" id="WP_085689795.1">
    <property type="nucleotide sequence ID" value="NZ_CP065534.1"/>
</dbReference>
<dbReference type="Gene3D" id="1.20.1600.10">
    <property type="entry name" value="Outer membrane efflux proteins (OEP)"/>
    <property type="match status" value="1"/>
</dbReference>
<evidence type="ECO:0000256" key="2">
    <source>
        <dbReference type="SAM" id="SignalP"/>
    </source>
</evidence>
<feature type="chain" id="PRO_5045698912" evidence="2">
    <location>
        <begin position="25"/>
        <end position="416"/>
    </location>
</feature>
<dbReference type="EMBL" id="LUSW01000016">
    <property type="protein sequence ID" value="RAT34439.1"/>
    <property type="molecule type" value="Genomic_DNA"/>
</dbReference>
<organism evidence="3 4">
    <name type="scientific">Lonsdalea populi</name>
    <dbReference type="NCBI Taxonomy" id="1172565"/>
    <lineage>
        <taxon>Bacteria</taxon>
        <taxon>Pseudomonadati</taxon>
        <taxon>Pseudomonadota</taxon>
        <taxon>Gammaproteobacteria</taxon>
        <taxon>Enterobacterales</taxon>
        <taxon>Pectobacteriaceae</taxon>
        <taxon>Lonsdalea</taxon>
    </lineage>
</organism>
<feature type="coiled-coil region" evidence="1">
    <location>
        <begin position="186"/>
        <end position="213"/>
    </location>
</feature>
<evidence type="ECO:0000313" key="4">
    <source>
        <dbReference type="Proteomes" id="UP000250186"/>
    </source>
</evidence>
<dbReference type="Proteomes" id="UP000250186">
    <property type="component" value="Unassembled WGS sequence"/>
</dbReference>
<sequence length="416" mass="44619">MFTQTLSAAGIALLLALGIGTTDAATLEQALAAAERYSAELSANQHQVSALSNMADAAMQLPDPKLKIGIENLPVSGGNAHRFTRSDMTMQRVGVMQDYVSHDKRERKAQTIRAEAAQVAAAKGVIRASLQQDTAQAWFELALAERTLAAVDRAIAQTERQLPAQTAGVGAGEATAAGVLDVRLTLSEMRSRRDNARSDIDAARARLRQLTGADIASATGAFPPIDRAPVDENVLLENVGLHPAVVQAAREAEVAGAKSAESAVAARSDVGVEVYFAKRADGLENMGGVMLTVDLPLFTSQRQDKAHAADISRAYEANDQLQLQKRAQRAQIATLFSQYRAAKSIFERQTGEVLPLLSGRVRLMDAQFRAGGASLAEVLEARRAQLNGEIDRLSAEKTLASRWAALRYQIPQDITQ</sequence>
<keyword evidence="4" id="KW-1185">Reference proteome</keyword>
<dbReference type="PANTHER" id="PTHR30203">
    <property type="entry name" value="OUTER MEMBRANE CATION EFFLUX PROTEIN"/>
    <property type="match status" value="1"/>
</dbReference>
<feature type="signal peptide" evidence="2">
    <location>
        <begin position="1"/>
        <end position="24"/>
    </location>
</feature>
<name>A0ABX9ET33_9GAMM</name>
<gene>
    <name evidence="3" type="ORF">AU492_08520</name>
</gene>
<evidence type="ECO:0000256" key="1">
    <source>
        <dbReference type="SAM" id="Coils"/>
    </source>
</evidence>
<protein>
    <submittedName>
        <fullName evidence="3">Heavy metal RND transporter</fullName>
    </submittedName>
</protein>
<dbReference type="InterPro" id="IPR010131">
    <property type="entry name" value="MdtP/NodT-like"/>
</dbReference>
<accession>A0ABX9ET33</accession>
<keyword evidence="2" id="KW-0732">Signal</keyword>